<dbReference type="OrthoDB" id="2416294at2759"/>
<protein>
    <submittedName>
        <fullName evidence="1">Uncharacterized protein</fullName>
    </submittedName>
</protein>
<dbReference type="AlphaFoldDB" id="A0A0D0CVR4"/>
<gene>
    <name evidence="1" type="ORF">PAXRUDRAFT_161052</name>
</gene>
<dbReference type="InParanoid" id="A0A0D0CVR4"/>
<keyword evidence="2" id="KW-1185">Reference proteome</keyword>
<reference evidence="2" key="2">
    <citation type="submission" date="2015-01" db="EMBL/GenBank/DDBJ databases">
        <title>Evolutionary Origins and Diversification of the Mycorrhizal Mutualists.</title>
        <authorList>
            <consortium name="DOE Joint Genome Institute"/>
            <consortium name="Mycorrhizal Genomics Consortium"/>
            <person name="Kohler A."/>
            <person name="Kuo A."/>
            <person name="Nagy L.G."/>
            <person name="Floudas D."/>
            <person name="Copeland A."/>
            <person name="Barry K.W."/>
            <person name="Cichocki N."/>
            <person name="Veneault-Fourrey C."/>
            <person name="LaButti K."/>
            <person name="Lindquist E.A."/>
            <person name="Lipzen A."/>
            <person name="Lundell T."/>
            <person name="Morin E."/>
            <person name="Murat C."/>
            <person name="Riley R."/>
            <person name="Ohm R."/>
            <person name="Sun H."/>
            <person name="Tunlid A."/>
            <person name="Henrissat B."/>
            <person name="Grigoriev I.V."/>
            <person name="Hibbett D.S."/>
            <person name="Martin F."/>
        </authorList>
    </citation>
    <scope>NUCLEOTIDE SEQUENCE [LARGE SCALE GENOMIC DNA]</scope>
    <source>
        <strain evidence="2">Ve08.2h10</strain>
    </source>
</reference>
<evidence type="ECO:0000313" key="1">
    <source>
        <dbReference type="EMBL" id="KIK79548.1"/>
    </source>
</evidence>
<evidence type="ECO:0000313" key="2">
    <source>
        <dbReference type="Proteomes" id="UP000054538"/>
    </source>
</evidence>
<sequence>MSTDHDHHRFATHSCHFMDAYHKGLNGKQAAWAAKKFRGHQVLPMTIMQDLNKAMVN</sequence>
<dbReference type="Proteomes" id="UP000054538">
    <property type="component" value="Unassembled WGS sequence"/>
</dbReference>
<proteinExistence type="predicted"/>
<accession>A0A0D0CVR4</accession>
<organism evidence="1 2">
    <name type="scientific">Paxillus rubicundulus Ve08.2h10</name>
    <dbReference type="NCBI Taxonomy" id="930991"/>
    <lineage>
        <taxon>Eukaryota</taxon>
        <taxon>Fungi</taxon>
        <taxon>Dikarya</taxon>
        <taxon>Basidiomycota</taxon>
        <taxon>Agaricomycotina</taxon>
        <taxon>Agaricomycetes</taxon>
        <taxon>Agaricomycetidae</taxon>
        <taxon>Boletales</taxon>
        <taxon>Paxilineae</taxon>
        <taxon>Paxillaceae</taxon>
        <taxon>Paxillus</taxon>
    </lineage>
</organism>
<dbReference type="EMBL" id="KN826251">
    <property type="protein sequence ID" value="KIK79548.1"/>
    <property type="molecule type" value="Genomic_DNA"/>
</dbReference>
<name>A0A0D0CVR4_9AGAM</name>
<reference evidence="1 2" key="1">
    <citation type="submission" date="2014-04" db="EMBL/GenBank/DDBJ databases">
        <authorList>
            <consortium name="DOE Joint Genome Institute"/>
            <person name="Kuo A."/>
            <person name="Kohler A."/>
            <person name="Jargeat P."/>
            <person name="Nagy L.G."/>
            <person name="Floudas D."/>
            <person name="Copeland A."/>
            <person name="Barry K.W."/>
            <person name="Cichocki N."/>
            <person name="Veneault-Fourrey C."/>
            <person name="LaButti K."/>
            <person name="Lindquist E.A."/>
            <person name="Lipzen A."/>
            <person name="Lundell T."/>
            <person name="Morin E."/>
            <person name="Murat C."/>
            <person name="Sun H."/>
            <person name="Tunlid A."/>
            <person name="Henrissat B."/>
            <person name="Grigoriev I.V."/>
            <person name="Hibbett D.S."/>
            <person name="Martin F."/>
            <person name="Nordberg H.P."/>
            <person name="Cantor M.N."/>
            <person name="Hua S.X."/>
        </authorList>
    </citation>
    <scope>NUCLEOTIDE SEQUENCE [LARGE SCALE GENOMIC DNA]</scope>
    <source>
        <strain evidence="1 2">Ve08.2h10</strain>
    </source>
</reference>
<dbReference type="HOGENOM" id="CLU_191882_0_0_1"/>